<evidence type="ECO:0000256" key="1">
    <source>
        <dbReference type="ARBA" id="ARBA00004240"/>
    </source>
</evidence>
<dbReference type="SMART" id="SM00320">
    <property type="entry name" value="WD40"/>
    <property type="match status" value="3"/>
</dbReference>
<dbReference type="Pfam" id="PF00762">
    <property type="entry name" value="Ferrochelatase"/>
    <property type="match status" value="1"/>
</dbReference>
<keyword evidence="13" id="KW-0456">Lyase</keyword>
<evidence type="ECO:0000256" key="5">
    <source>
        <dbReference type="ARBA" id="ARBA00022448"/>
    </source>
</evidence>
<dbReference type="InterPro" id="IPR015943">
    <property type="entry name" value="WD40/YVTN_repeat-like_dom_sf"/>
</dbReference>
<reference evidence="19" key="1">
    <citation type="submission" date="2019-12" db="EMBL/GenBank/DDBJ databases">
        <title>Genome sequencing and annotation of Brassica cretica.</title>
        <authorList>
            <person name="Studholme D.J."/>
            <person name="Sarris P.F."/>
        </authorList>
    </citation>
    <scope>NUCLEOTIDE SEQUENCE</scope>
    <source>
        <strain evidence="19">PFS-102/07</strain>
        <tissue evidence="19">Leaf</tissue>
    </source>
</reference>
<dbReference type="Gene3D" id="1.25.40.1030">
    <property type="match status" value="1"/>
</dbReference>
<evidence type="ECO:0000313" key="19">
    <source>
        <dbReference type="EMBL" id="KAF2589641.1"/>
    </source>
</evidence>
<keyword evidence="10" id="KW-0653">Protein transport</keyword>
<dbReference type="EC" id="4.98.1.1" evidence="15"/>
<dbReference type="CDD" id="cd00419">
    <property type="entry name" value="Ferrochelatase_C"/>
    <property type="match status" value="1"/>
</dbReference>
<evidence type="ECO:0000256" key="11">
    <source>
        <dbReference type="ARBA" id="ARBA00023004"/>
    </source>
</evidence>
<dbReference type="InterPro" id="IPR001015">
    <property type="entry name" value="Ferrochelatase"/>
</dbReference>
<dbReference type="GO" id="GO:0090110">
    <property type="term" value="P:COPII-coated vesicle cargo loading"/>
    <property type="evidence" value="ECO:0007669"/>
    <property type="project" value="TreeGrafter"/>
</dbReference>
<keyword evidence="6 17" id="KW-0853">WD repeat</keyword>
<dbReference type="PROSITE" id="PS00678">
    <property type="entry name" value="WD_REPEATS_1"/>
    <property type="match status" value="1"/>
</dbReference>
<dbReference type="NCBIfam" id="TIGR00109">
    <property type="entry name" value="hemH"/>
    <property type="match status" value="1"/>
</dbReference>
<comment type="similarity">
    <text evidence="4">Belongs to the WD repeat SEC31 family.</text>
</comment>
<dbReference type="SUPFAM" id="SSF103511">
    <property type="entry name" value="Chlorophyll a-b binding protein"/>
    <property type="match status" value="1"/>
</dbReference>
<dbReference type="GO" id="GO:0005198">
    <property type="term" value="F:structural molecule activity"/>
    <property type="evidence" value="ECO:0007669"/>
    <property type="project" value="TreeGrafter"/>
</dbReference>
<evidence type="ECO:0000256" key="10">
    <source>
        <dbReference type="ARBA" id="ARBA00022927"/>
    </source>
</evidence>
<dbReference type="GO" id="GO:0007029">
    <property type="term" value="P:endoplasmic reticulum organization"/>
    <property type="evidence" value="ECO:0007669"/>
    <property type="project" value="TreeGrafter"/>
</dbReference>
<dbReference type="InterPro" id="IPR036322">
    <property type="entry name" value="WD40_repeat_dom_sf"/>
</dbReference>
<dbReference type="PROSITE" id="PS00534">
    <property type="entry name" value="FERROCHELATASE"/>
    <property type="match status" value="1"/>
</dbReference>
<dbReference type="SUPFAM" id="SSF50978">
    <property type="entry name" value="WD40 repeat-like"/>
    <property type="match status" value="1"/>
</dbReference>
<evidence type="ECO:0000256" key="2">
    <source>
        <dbReference type="ARBA" id="ARBA00004943"/>
    </source>
</evidence>
<name>A0A8S9K6B5_BRACR</name>
<evidence type="ECO:0000256" key="14">
    <source>
        <dbReference type="ARBA" id="ARBA00023244"/>
    </source>
</evidence>
<dbReference type="GO" id="GO:0015031">
    <property type="term" value="P:protein transport"/>
    <property type="evidence" value="ECO:0007669"/>
    <property type="project" value="UniProtKB-KW"/>
</dbReference>
<dbReference type="InterPro" id="IPR033644">
    <property type="entry name" value="Ferrochelatase_C"/>
</dbReference>
<keyword evidence="18" id="KW-0732">Signal</keyword>
<comment type="pathway">
    <text evidence="2">Porphyrin-containing compound metabolism; protoheme biosynthesis; protoheme from protoporphyrin-IX: step 1/1.</text>
</comment>
<dbReference type="InterPro" id="IPR019775">
    <property type="entry name" value="WD40_repeat_CS"/>
</dbReference>
<dbReference type="SUPFAM" id="SSF53800">
    <property type="entry name" value="Chelatase"/>
    <property type="match status" value="1"/>
</dbReference>
<dbReference type="EMBL" id="QGKY02000190">
    <property type="protein sequence ID" value="KAF2589641.1"/>
    <property type="molecule type" value="Genomic_DNA"/>
</dbReference>
<dbReference type="GO" id="GO:0009507">
    <property type="term" value="C:chloroplast"/>
    <property type="evidence" value="ECO:0007669"/>
    <property type="project" value="UniProtKB-SubCell"/>
</dbReference>
<dbReference type="InterPro" id="IPR040251">
    <property type="entry name" value="SEC31-like"/>
</dbReference>
<dbReference type="GO" id="GO:0004325">
    <property type="term" value="F:ferrochelatase activity"/>
    <property type="evidence" value="ECO:0007669"/>
    <property type="project" value="UniProtKB-EC"/>
</dbReference>
<evidence type="ECO:0000256" key="6">
    <source>
        <dbReference type="ARBA" id="ARBA00022574"/>
    </source>
</evidence>
<gene>
    <name evidence="19" type="ORF">F2Q70_00041298</name>
</gene>
<comment type="caution">
    <text evidence="19">The sequence shown here is derived from an EMBL/GenBank/DDBJ whole genome shotgun (WGS) entry which is preliminary data.</text>
</comment>
<dbReference type="Gene3D" id="3.40.50.1400">
    <property type="match status" value="2"/>
</dbReference>
<dbReference type="GO" id="GO:0030127">
    <property type="term" value="C:COPII vesicle coat"/>
    <property type="evidence" value="ECO:0007669"/>
    <property type="project" value="TreeGrafter"/>
</dbReference>
<protein>
    <recommendedName>
        <fullName evidence="15">protoporphyrin ferrochelatase</fullName>
        <ecNumber evidence="15">4.98.1.1</ecNumber>
    </recommendedName>
</protein>
<dbReference type="GO" id="GO:0070971">
    <property type="term" value="C:endoplasmic reticulum exit site"/>
    <property type="evidence" value="ECO:0007669"/>
    <property type="project" value="TreeGrafter"/>
</dbReference>
<dbReference type="Pfam" id="PF00400">
    <property type="entry name" value="WD40"/>
    <property type="match status" value="1"/>
</dbReference>
<evidence type="ECO:0000256" key="4">
    <source>
        <dbReference type="ARBA" id="ARBA00009358"/>
    </source>
</evidence>
<organism evidence="19">
    <name type="scientific">Brassica cretica</name>
    <name type="common">Mustard</name>
    <dbReference type="NCBI Taxonomy" id="69181"/>
    <lineage>
        <taxon>Eukaryota</taxon>
        <taxon>Viridiplantae</taxon>
        <taxon>Streptophyta</taxon>
        <taxon>Embryophyta</taxon>
        <taxon>Tracheophyta</taxon>
        <taxon>Spermatophyta</taxon>
        <taxon>Magnoliopsida</taxon>
        <taxon>eudicotyledons</taxon>
        <taxon>Gunneridae</taxon>
        <taxon>Pentapetalae</taxon>
        <taxon>rosids</taxon>
        <taxon>malvids</taxon>
        <taxon>Brassicales</taxon>
        <taxon>Brassicaceae</taxon>
        <taxon>Brassiceae</taxon>
        <taxon>Brassica</taxon>
    </lineage>
</organism>
<keyword evidence="7" id="KW-0677">Repeat</keyword>
<evidence type="ECO:0000256" key="8">
    <source>
        <dbReference type="ARBA" id="ARBA00022824"/>
    </source>
</evidence>
<keyword evidence="8" id="KW-0256">Endoplasmic reticulum</keyword>
<evidence type="ECO:0000256" key="7">
    <source>
        <dbReference type="ARBA" id="ARBA00022737"/>
    </source>
</evidence>
<dbReference type="GO" id="GO:0006783">
    <property type="term" value="P:heme biosynthetic process"/>
    <property type="evidence" value="ECO:0007669"/>
    <property type="project" value="UniProtKB-KW"/>
</dbReference>
<evidence type="ECO:0000256" key="15">
    <source>
        <dbReference type="ARBA" id="ARBA00034332"/>
    </source>
</evidence>
<dbReference type="AlphaFoldDB" id="A0A8S9K6B5"/>
<dbReference type="FunFam" id="3.40.50.1400:FF:000005">
    <property type="entry name" value="Ferrochelatase"/>
    <property type="match status" value="1"/>
</dbReference>
<comment type="catalytic activity">
    <reaction evidence="16">
        <text>heme b + 2 H(+) = protoporphyrin IX + Fe(2+)</text>
        <dbReference type="Rhea" id="RHEA:22584"/>
        <dbReference type="ChEBI" id="CHEBI:15378"/>
        <dbReference type="ChEBI" id="CHEBI:29033"/>
        <dbReference type="ChEBI" id="CHEBI:57306"/>
        <dbReference type="ChEBI" id="CHEBI:60344"/>
        <dbReference type="EC" id="4.98.1.1"/>
    </reaction>
</comment>
<dbReference type="PROSITE" id="PS50082">
    <property type="entry name" value="WD_REPEATS_2"/>
    <property type="match status" value="1"/>
</dbReference>
<proteinExistence type="inferred from homology"/>
<evidence type="ECO:0000256" key="16">
    <source>
        <dbReference type="ARBA" id="ARBA00049380"/>
    </source>
</evidence>
<dbReference type="PROSITE" id="PS50294">
    <property type="entry name" value="WD_REPEATS_REGION"/>
    <property type="match status" value="1"/>
</dbReference>
<keyword evidence="12" id="KW-0350">Heme biosynthesis</keyword>
<evidence type="ECO:0000256" key="18">
    <source>
        <dbReference type="SAM" id="SignalP"/>
    </source>
</evidence>
<evidence type="ECO:0000256" key="3">
    <source>
        <dbReference type="ARBA" id="ARBA00007718"/>
    </source>
</evidence>
<comment type="similarity">
    <text evidence="3">Belongs to the ferrochelatase family.</text>
</comment>
<dbReference type="Gene3D" id="2.130.10.10">
    <property type="entry name" value="YVTN repeat-like/Quinoprotein amine dehydrogenase"/>
    <property type="match status" value="1"/>
</dbReference>
<dbReference type="InterPro" id="IPR001680">
    <property type="entry name" value="WD40_rpt"/>
</dbReference>
<feature type="repeat" description="WD" evidence="17">
    <location>
        <begin position="267"/>
        <end position="301"/>
    </location>
</feature>
<dbReference type="PANTHER" id="PTHR13923">
    <property type="entry name" value="SEC31-RELATED PROTEIN"/>
    <property type="match status" value="1"/>
</dbReference>
<evidence type="ECO:0000256" key="13">
    <source>
        <dbReference type="ARBA" id="ARBA00023239"/>
    </source>
</evidence>
<feature type="chain" id="PRO_5035882209" description="protoporphyrin ferrochelatase" evidence="18">
    <location>
        <begin position="17"/>
        <end position="596"/>
    </location>
</feature>
<evidence type="ECO:0000256" key="12">
    <source>
        <dbReference type="ARBA" id="ARBA00023133"/>
    </source>
</evidence>
<keyword evidence="9" id="KW-0931">ER-Golgi transport</keyword>
<dbReference type="PANTHER" id="PTHR13923:SF11">
    <property type="entry name" value="SECRETORY 31, ISOFORM D"/>
    <property type="match status" value="1"/>
</dbReference>
<evidence type="ECO:0000256" key="9">
    <source>
        <dbReference type="ARBA" id="ARBA00022892"/>
    </source>
</evidence>
<keyword evidence="14" id="KW-0627">Porphyrin biosynthesis</keyword>
<feature type="signal peptide" evidence="18">
    <location>
        <begin position="1"/>
        <end position="16"/>
    </location>
</feature>
<evidence type="ECO:0000256" key="17">
    <source>
        <dbReference type="PROSITE-ProRule" id="PRU00221"/>
    </source>
</evidence>
<keyword evidence="11" id="KW-0408">Iron</keyword>
<comment type="subcellular location">
    <subcellularLocation>
        <location evidence="1">Endoplasmic reticulum</location>
    </subcellularLocation>
</comment>
<sequence length="596" mass="65111">MLQVVIFFSAHGVPLAYVEEAGDPYKAEMEECVDLIMEELDKRSITNAYTLAYQSRVGPVEWLKPYTEEAITELGKKGVENLLAVPISFVSEHIETLEEIDVEYKELALKSGIKNWGRVPALGTEPLFISDLADAVVESLPYVGAMAVSNLEARQSLVPLGSVEELLATYDSQRRELPAPVTMWEWGWTRSAETWNGRAAMLAVLALLVLEVTTGKGFLHQLAWGKNGSGSEQFSLGLIAGGLVDGNIDLWNPLSLIGSQSALVGHLSVHKGPVRGLEFNAIAPNLLASGADDGEICIWDLAKPSEPSHFPLLKGSGSATQGEISFISWNRKVQQILASTSYNGTTAIWDLRKQKPIINFADSVRRRCSVLQWNPDIATQIMVASDDDSSPTLKSTREKYLKTSGAPYMKIVSAMVNNDLTSLIYTRSLKFWKETLALLCTFAQGEQWASLCDVLASKLMAAGNTLAAVFCYICAGNVDRTVEIWSRSLANDRDGRSYAELLQDLMEKTLVLALATGNKKFSASLCKLFESYAEILASQGLLTTAMKYLKVLDSGGLSPELSILRDRISLSAEPETNTAASGTKLQSTIPYNQFIG</sequence>
<accession>A0A8S9K6B5</accession>
<keyword evidence="5" id="KW-0813">Transport</keyword>
<dbReference type="InterPro" id="IPR019772">
    <property type="entry name" value="Ferrochelatase_AS"/>
</dbReference>